<dbReference type="AlphaFoldDB" id="A0A8J3I9P8"/>
<dbReference type="Proteomes" id="UP000612362">
    <property type="component" value="Unassembled WGS sequence"/>
</dbReference>
<evidence type="ECO:0000313" key="2">
    <source>
        <dbReference type="Proteomes" id="UP000612362"/>
    </source>
</evidence>
<proteinExistence type="predicted"/>
<accession>A0A8J3I9P8</accession>
<name>A0A8J3I9P8_9CHLR</name>
<keyword evidence="2" id="KW-1185">Reference proteome</keyword>
<gene>
    <name evidence="1" type="ORF">KSX_67250</name>
</gene>
<protein>
    <submittedName>
        <fullName evidence="1">Uncharacterized protein</fullName>
    </submittedName>
</protein>
<sequence>MCYEQQILTQWPTHLLSYDFPELRDGLLGLSHPLQQCMLLWNDISYHWLPTLQPAESITPAIYVIEHIFHFHCKLSQIFKQARKRDR</sequence>
<dbReference type="EMBL" id="BNJF01000004">
    <property type="protein sequence ID" value="GHO48562.1"/>
    <property type="molecule type" value="Genomic_DNA"/>
</dbReference>
<reference evidence="1" key="1">
    <citation type="submission" date="2020-10" db="EMBL/GenBank/DDBJ databases">
        <title>Taxonomic study of unclassified bacteria belonging to the class Ktedonobacteria.</title>
        <authorList>
            <person name="Yabe S."/>
            <person name="Wang C.M."/>
            <person name="Zheng Y."/>
            <person name="Sakai Y."/>
            <person name="Cavaletti L."/>
            <person name="Monciardini P."/>
            <person name="Donadio S."/>
        </authorList>
    </citation>
    <scope>NUCLEOTIDE SEQUENCE</scope>
    <source>
        <strain evidence="1">SOSP1-1</strain>
    </source>
</reference>
<organism evidence="1 2">
    <name type="scientific">Ktedonospora formicarum</name>
    <dbReference type="NCBI Taxonomy" id="2778364"/>
    <lineage>
        <taxon>Bacteria</taxon>
        <taxon>Bacillati</taxon>
        <taxon>Chloroflexota</taxon>
        <taxon>Ktedonobacteria</taxon>
        <taxon>Ktedonobacterales</taxon>
        <taxon>Ktedonobacteraceae</taxon>
        <taxon>Ktedonospora</taxon>
    </lineage>
</organism>
<comment type="caution">
    <text evidence="1">The sequence shown here is derived from an EMBL/GenBank/DDBJ whole genome shotgun (WGS) entry which is preliminary data.</text>
</comment>
<evidence type="ECO:0000313" key="1">
    <source>
        <dbReference type="EMBL" id="GHO48562.1"/>
    </source>
</evidence>